<dbReference type="CDD" id="cd00077">
    <property type="entry name" value="HDc"/>
    <property type="match status" value="1"/>
</dbReference>
<evidence type="ECO:0000313" key="6">
    <source>
        <dbReference type="EMBL" id="KAH8996725.1"/>
    </source>
</evidence>
<reference evidence="6" key="1">
    <citation type="submission" date="2022-01" db="EMBL/GenBank/DDBJ databases">
        <title>Comparative genomics reveals a dynamic genome evolution in the ectomycorrhizal milk-cap (Lactarius) mushrooms.</title>
        <authorList>
            <consortium name="DOE Joint Genome Institute"/>
            <person name="Lebreton A."/>
            <person name="Tang N."/>
            <person name="Kuo A."/>
            <person name="LaButti K."/>
            <person name="Drula E."/>
            <person name="Barry K."/>
            <person name="Clum A."/>
            <person name="Lipzen A."/>
            <person name="Mousain D."/>
            <person name="Ng V."/>
            <person name="Wang R."/>
            <person name="Wang X."/>
            <person name="Dai Y."/>
            <person name="Henrissat B."/>
            <person name="Grigoriev I.V."/>
            <person name="Guerin-Laguette A."/>
            <person name="Yu F."/>
            <person name="Martin F.M."/>
        </authorList>
    </citation>
    <scope>NUCLEOTIDE SEQUENCE</scope>
    <source>
        <strain evidence="6">QP</strain>
    </source>
</reference>
<dbReference type="SMART" id="SM00471">
    <property type="entry name" value="HDc"/>
    <property type="match status" value="1"/>
</dbReference>
<keyword evidence="2 3" id="KW-0378">Hydrolase</keyword>
<evidence type="ECO:0000259" key="5">
    <source>
        <dbReference type="PROSITE" id="PS51845"/>
    </source>
</evidence>
<accession>A0AAD4LN01</accession>
<feature type="region of interest" description="Disordered" evidence="4">
    <location>
        <begin position="524"/>
        <end position="543"/>
    </location>
</feature>
<dbReference type="Gene3D" id="1.10.1300.10">
    <property type="entry name" value="3'5'-cyclic nucleotide phosphodiesterase, catalytic domain"/>
    <property type="match status" value="1"/>
</dbReference>
<proteinExistence type="inferred from homology"/>
<feature type="compositionally biased region" description="Low complexity" evidence="4">
    <location>
        <begin position="524"/>
        <end position="541"/>
    </location>
</feature>
<protein>
    <recommendedName>
        <fullName evidence="3">Phosphodiesterase</fullName>
        <ecNumber evidence="3">3.1.4.-</ecNumber>
    </recommendedName>
</protein>
<dbReference type="PANTHER" id="PTHR11347">
    <property type="entry name" value="CYCLIC NUCLEOTIDE PHOSPHODIESTERASE"/>
    <property type="match status" value="1"/>
</dbReference>
<keyword evidence="1 3" id="KW-0479">Metal-binding</keyword>
<dbReference type="Proteomes" id="UP001201163">
    <property type="component" value="Unassembled WGS sequence"/>
</dbReference>
<dbReference type="InterPro" id="IPR002073">
    <property type="entry name" value="PDEase_catalytic_dom"/>
</dbReference>
<keyword evidence="7" id="KW-1185">Reference proteome</keyword>
<evidence type="ECO:0000256" key="2">
    <source>
        <dbReference type="ARBA" id="ARBA00022801"/>
    </source>
</evidence>
<feature type="region of interest" description="Disordered" evidence="4">
    <location>
        <begin position="423"/>
        <end position="454"/>
    </location>
</feature>
<dbReference type="InterPro" id="IPR003607">
    <property type="entry name" value="HD/PDEase_dom"/>
</dbReference>
<comment type="caution">
    <text evidence="6">The sequence shown here is derived from an EMBL/GenBank/DDBJ whole genome shotgun (WGS) entry which is preliminary data.</text>
</comment>
<evidence type="ECO:0000256" key="4">
    <source>
        <dbReference type="SAM" id="MobiDB-lite"/>
    </source>
</evidence>
<evidence type="ECO:0000256" key="1">
    <source>
        <dbReference type="ARBA" id="ARBA00022723"/>
    </source>
</evidence>
<dbReference type="GO" id="GO:0007165">
    <property type="term" value="P:signal transduction"/>
    <property type="evidence" value="ECO:0007669"/>
    <property type="project" value="InterPro"/>
</dbReference>
<feature type="domain" description="PDEase" evidence="5">
    <location>
        <begin position="48"/>
        <end position="420"/>
    </location>
</feature>
<dbReference type="EMBL" id="JAKELL010000008">
    <property type="protein sequence ID" value="KAH8996725.1"/>
    <property type="molecule type" value="Genomic_DNA"/>
</dbReference>
<dbReference type="PROSITE" id="PS00126">
    <property type="entry name" value="PDEASE_I_1"/>
    <property type="match status" value="1"/>
</dbReference>
<dbReference type="EC" id="3.1.4.-" evidence="3"/>
<comment type="cofactor">
    <cofactor evidence="3">
        <name>a divalent metal cation</name>
        <dbReference type="ChEBI" id="CHEBI:60240"/>
    </cofactor>
    <text evidence="3">Binds 2 divalent metal cations per subunit. Site 1 may preferentially bind zinc ions, while site 2 has a preference for magnesium and/or manganese ions.</text>
</comment>
<evidence type="ECO:0000256" key="3">
    <source>
        <dbReference type="RuleBase" id="RU363067"/>
    </source>
</evidence>
<feature type="region of interest" description="Disordered" evidence="4">
    <location>
        <begin position="489"/>
        <end position="515"/>
    </location>
</feature>
<dbReference type="AlphaFoldDB" id="A0AAD4LN01"/>
<name>A0AAD4LN01_9AGAM</name>
<dbReference type="Pfam" id="PF00233">
    <property type="entry name" value="PDEase_I"/>
    <property type="match status" value="1"/>
</dbReference>
<sequence length="623" mass="68746">MDILQAPPISQPRRRSVDVGGLSLALGSQGLGQGWVGWDESEIDTPEERLLFAELLSDMYNHTHTVINAHERSGPIDVSLDRRCQLIKSLDNWHFEPHKLPEHEVLYCSLVIFEALFRLDGLSDTVPVSIDQVRNLLFNMRHVYRHQNSYHNFEHALDVLQAIHMFLCSAGRVPPASILLESDARTWRPKQTAGKPALVNCLTPCDLFCLYVASIGHDVGHPGVTNNFMKNAQAPLSSLYDHNSPLEQLHYTLLLHILRRQGFGFLLDNSHSTPHFRKLLAETVLATDMRVHAQFMGRFQRIVDGAETDHWTMRVLVCQALIKAADISNPCRPLNVSQHWASVLQEEWTSQATLERHLHLSPSVKEEVDPLSEAKSQVWFIETFAKPLFDLTASGIPETAEYALHCTENLAKWKARIQSLTLRDDSPDSSRDTLGRPTHERDRSFSPHQSPEDYVSAFPMALPTAFRLGIDQSDRLSVHDSATSDILAPVLTDTDSSRASSPTHPTAPSIGTLHSPFSIGSTFPTSNVSSPSPSITSTSHSVGLSDAPSTRAGLLVPSHGDALGLVVSGGVSSSESSAAAIRAACKVGVRKRPSFHRYSWSPGLRDITARREVAIDAGQGVDS</sequence>
<comment type="similarity">
    <text evidence="3">Belongs to the cyclic nucleotide phosphodiesterase family.</text>
</comment>
<evidence type="ECO:0000313" key="7">
    <source>
        <dbReference type="Proteomes" id="UP001201163"/>
    </source>
</evidence>
<dbReference type="InterPro" id="IPR036971">
    <property type="entry name" value="PDEase_catalytic_dom_sf"/>
</dbReference>
<feature type="compositionally biased region" description="Polar residues" evidence="4">
    <location>
        <begin position="493"/>
        <end position="506"/>
    </location>
</feature>
<dbReference type="PROSITE" id="PS51845">
    <property type="entry name" value="PDEASE_I_2"/>
    <property type="match status" value="1"/>
</dbReference>
<dbReference type="GO" id="GO:0004114">
    <property type="term" value="F:3',5'-cyclic-nucleotide phosphodiesterase activity"/>
    <property type="evidence" value="ECO:0007669"/>
    <property type="project" value="InterPro"/>
</dbReference>
<dbReference type="GO" id="GO:0046872">
    <property type="term" value="F:metal ion binding"/>
    <property type="evidence" value="ECO:0007669"/>
    <property type="project" value="UniProtKB-KW"/>
</dbReference>
<organism evidence="6 7">
    <name type="scientific">Lactarius akahatsu</name>
    <dbReference type="NCBI Taxonomy" id="416441"/>
    <lineage>
        <taxon>Eukaryota</taxon>
        <taxon>Fungi</taxon>
        <taxon>Dikarya</taxon>
        <taxon>Basidiomycota</taxon>
        <taxon>Agaricomycotina</taxon>
        <taxon>Agaricomycetes</taxon>
        <taxon>Russulales</taxon>
        <taxon>Russulaceae</taxon>
        <taxon>Lactarius</taxon>
    </lineage>
</organism>
<gene>
    <name evidence="6" type="ORF">EDB92DRAFT_1520561</name>
</gene>
<feature type="compositionally biased region" description="Basic and acidic residues" evidence="4">
    <location>
        <begin position="423"/>
        <end position="445"/>
    </location>
</feature>
<dbReference type="InterPro" id="IPR023174">
    <property type="entry name" value="PDEase_CS"/>
</dbReference>
<dbReference type="SUPFAM" id="SSF109604">
    <property type="entry name" value="HD-domain/PDEase-like"/>
    <property type="match status" value="1"/>
</dbReference>